<keyword evidence="6 16" id="KW-0812">Transmembrane</keyword>
<evidence type="ECO:0000256" key="12">
    <source>
        <dbReference type="ARBA" id="ARBA00023170"/>
    </source>
</evidence>
<feature type="transmembrane region" description="Helical" evidence="16">
    <location>
        <begin position="292"/>
        <end position="313"/>
    </location>
</feature>
<comment type="caution">
    <text evidence="18">The sequence shown here is derived from an EMBL/GenBank/DDBJ whole genome shotgun (WGS) entry which is preliminary data.</text>
</comment>
<feature type="transmembrane region" description="Helical" evidence="16">
    <location>
        <begin position="122"/>
        <end position="144"/>
    </location>
</feature>
<feature type="transmembrane region" description="Helical" evidence="16">
    <location>
        <begin position="80"/>
        <end position="101"/>
    </location>
</feature>
<dbReference type="EMBL" id="BMAW01114321">
    <property type="protein sequence ID" value="GFT61260.1"/>
    <property type="molecule type" value="Genomic_DNA"/>
</dbReference>
<gene>
    <name evidence="18" type="primary">OA2B2</name>
    <name evidence="18" type="ORF">NPIL_12341</name>
</gene>
<evidence type="ECO:0000313" key="18">
    <source>
        <dbReference type="EMBL" id="GFT61260.1"/>
    </source>
</evidence>
<dbReference type="PANTHER" id="PTHR22752:SF10">
    <property type="entry name" value="G-PROTEIN COUPLED RECEPTOR 161"/>
    <property type="match status" value="1"/>
</dbReference>
<feature type="transmembrane region" description="Helical" evidence="16">
    <location>
        <begin position="45"/>
        <end position="68"/>
    </location>
</feature>
<keyword evidence="15" id="KW-0966">Cell projection</keyword>
<keyword evidence="5" id="KW-1003">Cell membrane</keyword>
<keyword evidence="10 16" id="KW-0472">Membrane</keyword>
<dbReference type="AlphaFoldDB" id="A0A8X6TYQ2"/>
<dbReference type="PROSITE" id="PS50262">
    <property type="entry name" value="G_PROTEIN_RECEP_F1_2"/>
    <property type="match status" value="1"/>
</dbReference>
<evidence type="ECO:0000256" key="6">
    <source>
        <dbReference type="ARBA" id="ARBA00022692"/>
    </source>
</evidence>
<evidence type="ECO:0000256" key="4">
    <source>
        <dbReference type="ARBA" id="ARBA00022473"/>
    </source>
</evidence>
<evidence type="ECO:0000256" key="7">
    <source>
        <dbReference type="ARBA" id="ARBA00022989"/>
    </source>
</evidence>
<feature type="transmembrane region" description="Helical" evidence="16">
    <location>
        <begin position="164"/>
        <end position="193"/>
    </location>
</feature>
<dbReference type="SMART" id="SM01381">
    <property type="entry name" value="7TM_GPCR_Srsx"/>
    <property type="match status" value="1"/>
</dbReference>
<keyword evidence="12 18" id="KW-0675">Receptor</keyword>
<dbReference type="PRINTS" id="PR00237">
    <property type="entry name" value="GPCRRHODOPSN"/>
</dbReference>
<comment type="subcellular location">
    <subcellularLocation>
        <location evidence="2">Cell membrane</location>
        <topology evidence="2">Multi-pass membrane protein</topology>
    </subcellularLocation>
    <subcellularLocation>
        <location evidence="1">Cell projection</location>
        <location evidence="1">Cilium membrane</location>
    </subcellularLocation>
</comment>
<protein>
    <submittedName>
        <fullName evidence="18">Octopamine receptor beta-2R</fullName>
    </submittedName>
</protein>
<dbReference type="InterPro" id="IPR000276">
    <property type="entry name" value="GPCR_Rhodpsn"/>
</dbReference>
<reference evidence="18" key="1">
    <citation type="submission" date="2020-08" db="EMBL/GenBank/DDBJ databases">
        <title>Multicomponent nature underlies the extraordinary mechanical properties of spider dragline silk.</title>
        <authorList>
            <person name="Kono N."/>
            <person name="Nakamura H."/>
            <person name="Mori M."/>
            <person name="Yoshida Y."/>
            <person name="Ohtoshi R."/>
            <person name="Malay A.D."/>
            <person name="Moran D.A.P."/>
            <person name="Tomita M."/>
            <person name="Numata K."/>
            <person name="Arakawa K."/>
        </authorList>
    </citation>
    <scope>NUCLEOTIDE SEQUENCE</scope>
</reference>
<dbReference type="GO" id="GO:0004930">
    <property type="term" value="F:G protein-coupled receptor activity"/>
    <property type="evidence" value="ECO:0007669"/>
    <property type="project" value="UniProtKB-KW"/>
</dbReference>
<feature type="domain" description="G-protein coupled receptors family 1 profile" evidence="17">
    <location>
        <begin position="24"/>
        <end position="311"/>
    </location>
</feature>
<accession>A0A8X6TYQ2</accession>
<feature type="transmembrane region" description="Helical" evidence="16">
    <location>
        <begin position="263"/>
        <end position="286"/>
    </location>
</feature>
<dbReference type="CDD" id="cd00637">
    <property type="entry name" value="7tm_classA_rhodopsin-like"/>
    <property type="match status" value="1"/>
</dbReference>
<name>A0A8X6TYQ2_NEPPI</name>
<dbReference type="Pfam" id="PF00001">
    <property type="entry name" value="7tm_1"/>
    <property type="match status" value="1"/>
</dbReference>
<proteinExistence type="inferred from homology"/>
<feature type="transmembrane region" description="Helical" evidence="16">
    <location>
        <begin position="12"/>
        <end position="33"/>
    </location>
</feature>
<dbReference type="OrthoDB" id="5980076at2759"/>
<evidence type="ECO:0000256" key="5">
    <source>
        <dbReference type="ARBA" id="ARBA00022475"/>
    </source>
</evidence>
<dbReference type="Gene3D" id="1.20.1070.10">
    <property type="entry name" value="Rhodopsin 7-helix transmembrane proteins"/>
    <property type="match status" value="1"/>
</dbReference>
<organism evidence="18 19">
    <name type="scientific">Nephila pilipes</name>
    <name type="common">Giant wood spider</name>
    <name type="synonym">Nephila maculata</name>
    <dbReference type="NCBI Taxonomy" id="299642"/>
    <lineage>
        <taxon>Eukaryota</taxon>
        <taxon>Metazoa</taxon>
        <taxon>Ecdysozoa</taxon>
        <taxon>Arthropoda</taxon>
        <taxon>Chelicerata</taxon>
        <taxon>Arachnida</taxon>
        <taxon>Araneae</taxon>
        <taxon>Araneomorphae</taxon>
        <taxon>Entelegynae</taxon>
        <taxon>Araneoidea</taxon>
        <taxon>Nephilidae</taxon>
        <taxon>Nephila</taxon>
    </lineage>
</organism>
<dbReference type="InterPro" id="IPR017452">
    <property type="entry name" value="GPCR_Rhodpsn_7TM"/>
</dbReference>
<keyword evidence="8" id="KW-0297">G-protein coupled receptor</keyword>
<evidence type="ECO:0000256" key="3">
    <source>
        <dbReference type="ARBA" id="ARBA00010663"/>
    </source>
</evidence>
<evidence type="ECO:0000256" key="10">
    <source>
        <dbReference type="ARBA" id="ARBA00023136"/>
    </source>
</evidence>
<dbReference type="SUPFAM" id="SSF81321">
    <property type="entry name" value="Family A G protein-coupled receptor-like"/>
    <property type="match status" value="1"/>
</dbReference>
<evidence type="ECO:0000256" key="8">
    <source>
        <dbReference type="ARBA" id="ARBA00023040"/>
    </source>
</evidence>
<keyword evidence="7 16" id="KW-1133">Transmembrane helix</keyword>
<evidence type="ECO:0000256" key="14">
    <source>
        <dbReference type="ARBA" id="ARBA00023224"/>
    </source>
</evidence>
<dbReference type="Proteomes" id="UP000887013">
    <property type="component" value="Unassembled WGS sequence"/>
</dbReference>
<keyword evidence="14" id="KW-0807">Transducer</keyword>
<evidence type="ECO:0000256" key="13">
    <source>
        <dbReference type="ARBA" id="ARBA00023180"/>
    </source>
</evidence>
<evidence type="ECO:0000256" key="11">
    <source>
        <dbReference type="ARBA" id="ARBA00023157"/>
    </source>
</evidence>
<evidence type="ECO:0000256" key="1">
    <source>
        <dbReference type="ARBA" id="ARBA00004309"/>
    </source>
</evidence>
<keyword evidence="4" id="KW-0217">Developmental protein</keyword>
<evidence type="ECO:0000259" key="17">
    <source>
        <dbReference type="PROSITE" id="PS50262"/>
    </source>
</evidence>
<keyword evidence="13" id="KW-0325">Glycoprotein</keyword>
<keyword evidence="11" id="KW-1015">Disulfide bond</keyword>
<comment type="similarity">
    <text evidence="3">Belongs to the G-protein coupled receptor 1 family.</text>
</comment>
<keyword evidence="19" id="KW-1185">Reference proteome</keyword>
<dbReference type="PANTHER" id="PTHR22752">
    <property type="entry name" value="G PROTEIN-COUPLED RECEPTOR"/>
    <property type="match status" value="1"/>
</dbReference>
<keyword evidence="9" id="KW-0969">Cilium</keyword>
<evidence type="ECO:0000256" key="16">
    <source>
        <dbReference type="SAM" id="Phobius"/>
    </source>
</evidence>
<dbReference type="GO" id="GO:0060170">
    <property type="term" value="C:ciliary membrane"/>
    <property type="evidence" value="ECO:0007669"/>
    <property type="project" value="UniProtKB-SubCell"/>
</dbReference>
<evidence type="ECO:0000256" key="9">
    <source>
        <dbReference type="ARBA" id="ARBA00023069"/>
    </source>
</evidence>
<evidence type="ECO:0000313" key="19">
    <source>
        <dbReference type="Proteomes" id="UP000887013"/>
    </source>
</evidence>
<evidence type="ECO:0000256" key="15">
    <source>
        <dbReference type="ARBA" id="ARBA00023273"/>
    </source>
</evidence>
<evidence type="ECO:0000256" key="2">
    <source>
        <dbReference type="ARBA" id="ARBA00004651"/>
    </source>
</evidence>
<sequence length="464" mass="51624">MEEDVAADLQTTALCILSFLGMCLNGLIFLLLYRKHNMRTFSNRFVLSLASSHLLQCIVVIPAMIVSIQGVQLNKVWCRLTNSMAIFLNLVSVLSILLIAIDRNCAVNSPLHYTLTITKKRTGFLIGSTWLVALVISIPAFFGIPEASYKGCTKENLLPPNHTHILSIAYSSAVGVVGFIIPFINVACLYFAMFKAAKNNNARARRSSSNSSGSNEIVVNIKPPRKLGVTEYTLRRNFSTEREDPKKGTCCFVGKHKAAVTGLLVVMSFVICWLPFFITFISDIFVPTPDNIRYLVNFVSYTSCLLNPYLYFFRNKNTWKECKKMIIALLIRKKKFGEGKNTRKSTADLSSSLLRLPDSLSQPILALNSSQINTLCSESPSMSMSVQTVSQQERKSFCKAHDAFPHDPIKPLLHQDSSSSNDSSDACATTVVIGSVLSIEEDSMIWYQPFRSGMVDVPLHNEVV</sequence>